<reference evidence="1 2" key="1">
    <citation type="submission" date="2014-09" db="EMBL/GenBank/DDBJ databases">
        <authorList>
            <person name="King A.R."/>
            <person name="Cook R.C."/>
            <person name="Khenner E.M."/>
            <person name="Owens N.L."/>
            <person name="Sharma A."/>
            <person name="Stairs E.N."/>
            <person name="King R.A."/>
            <person name="Rinehart C.A."/>
            <person name="Serrano M.G."/>
            <person name="Buck G."/>
            <person name="Lee V."/>
            <person name="Wang Y."/>
            <person name="Carvalho R."/>
            <person name="Voegtly L."/>
            <person name="Shi R."/>
            <person name="Duckworth R."/>
            <person name="Johnson A."/>
            <person name="Loviza R."/>
            <person name="Walstead R."/>
            <person name="Shah Z."/>
            <person name="Kiflezghi M."/>
            <person name="Wade K."/>
            <person name="Anders K.R."/>
            <person name="Braun M.A."/>
            <person name="Delesalle V.A."/>
            <person name="Hughes L.E."/>
            <person name="Ware V.C."/>
            <person name="Bradley K.W."/>
            <person name="Barker L.P."/>
            <person name="Asai D.J."/>
            <person name="Bowman C.A."/>
            <person name="Russell D.A."/>
            <person name="Pope W.H."/>
            <person name="Jacobs-Sera D."/>
            <person name="Hendrix R.W."/>
            <person name="Hatfull G.F."/>
        </authorList>
    </citation>
    <scope>NUCLEOTIDE SEQUENCE [LARGE SCALE GENOMIC DNA]</scope>
</reference>
<keyword evidence="2" id="KW-1185">Reference proteome</keyword>
<evidence type="ECO:0000313" key="1">
    <source>
        <dbReference type="EMBL" id="AIW02973.1"/>
    </source>
</evidence>
<dbReference type="RefSeq" id="YP_009205452.1">
    <property type="nucleotide sequence ID" value="NC_028877.1"/>
</dbReference>
<dbReference type="Proteomes" id="UP000030210">
    <property type="component" value="Segment"/>
</dbReference>
<name>A0A0A0RM94_9CAUD</name>
<gene>
    <name evidence="1" type="ORF">PBI_LARENN_78</name>
</gene>
<organism evidence="1 2">
    <name type="scientific">Mycobacterium phage Larenn</name>
    <dbReference type="NCBI Taxonomy" id="1560285"/>
    <lineage>
        <taxon>Viruses</taxon>
        <taxon>Duplodnaviria</taxon>
        <taxon>Heunggongvirae</taxon>
        <taxon>Uroviricota</taxon>
        <taxon>Caudoviricetes</taxon>
        <taxon>Turbidovirus</taxon>
        <taxon>Turbidovirus larenn</taxon>
    </lineage>
</organism>
<dbReference type="GeneID" id="26632091"/>
<sequence length="90" mass="10181">MSDNKIHTYTPTMLTVGAIDGLKRAYDSFQRLVDAREKALDEYRNEDGEVNEYDYRGYDETRTDYALDLEEAGEHLAAAVAEALGLKEDS</sequence>
<accession>A0A0A0RM94</accession>
<dbReference type="OrthoDB" id="26646at10239"/>
<evidence type="ECO:0000313" key="2">
    <source>
        <dbReference type="Proteomes" id="UP000030210"/>
    </source>
</evidence>
<protein>
    <submittedName>
        <fullName evidence="1">Uncharacterized protein</fullName>
    </submittedName>
</protein>
<dbReference type="KEGG" id="vg:26632091"/>
<proteinExistence type="predicted"/>
<dbReference type="EMBL" id="KM677210">
    <property type="protein sequence ID" value="AIW02973.1"/>
    <property type="molecule type" value="Genomic_DNA"/>
</dbReference>